<name>A0AAD6CZB3_9EURO</name>
<comment type="caution">
    <text evidence="2">The sequence shown here is derived from an EMBL/GenBank/DDBJ whole genome shotgun (WGS) entry which is preliminary data.</text>
</comment>
<gene>
    <name evidence="2" type="ORF">N7494_003727</name>
</gene>
<evidence type="ECO:0000256" key="1">
    <source>
        <dbReference type="SAM" id="MobiDB-lite"/>
    </source>
</evidence>
<organism evidence="2 3">
    <name type="scientific">Penicillium frequentans</name>
    <dbReference type="NCBI Taxonomy" id="3151616"/>
    <lineage>
        <taxon>Eukaryota</taxon>
        <taxon>Fungi</taxon>
        <taxon>Dikarya</taxon>
        <taxon>Ascomycota</taxon>
        <taxon>Pezizomycotina</taxon>
        <taxon>Eurotiomycetes</taxon>
        <taxon>Eurotiomycetidae</taxon>
        <taxon>Eurotiales</taxon>
        <taxon>Aspergillaceae</taxon>
        <taxon>Penicillium</taxon>
    </lineage>
</organism>
<dbReference type="AlphaFoldDB" id="A0AAD6CZB3"/>
<feature type="compositionally biased region" description="Basic and acidic residues" evidence="1">
    <location>
        <begin position="1"/>
        <end position="13"/>
    </location>
</feature>
<accession>A0AAD6CZB3</accession>
<evidence type="ECO:0000313" key="3">
    <source>
        <dbReference type="Proteomes" id="UP001220324"/>
    </source>
</evidence>
<dbReference type="Proteomes" id="UP001220324">
    <property type="component" value="Unassembled WGS sequence"/>
</dbReference>
<feature type="compositionally biased region" description="Basic and acidic residues" evidence="1">
    <location>
        <begin position="30"/>
        <end position="45"/>
    </location>
</feature>
<protein>
    <submittedName>
        <fullName evidence="2">Uncharacterized protein</fullName>
    </submittedName>
</protein>
<reference evidence="2 3" key="1">
    <citation type="journal article" date="2023" name="IMA Fungus">
        <title>Comparative genomic study of the Penicillium genus elucidates a diverse pangenome and 15 lateral gene transfer events.</title>
        <authorList>
            <person name="Petersen C."/>
            <person name="Sorensen T."/>
            <person name="Nielsen M.R."/>
            <person name="Sondergaard T.E."/>
            <person name="Sorensen J.L."/>
            <person name="Fitzpatrick D.A."/>
            <person name="Frisvad J.C."/>
            <person name="Nielsen K.L."/>
        </authorList>
    </citation>
    <scope>NUCLEOTIDE SEQUENCE [LARGE SCALE GENOMIC DNA]</scope>
    <source>
        <strain evidence="2 3">IBT 35679</strain>
    </source>
</reference>
<dbReference type="EMBL" id="JAQIZZ010000003">
    <property type="protein sequence ID" value="KAJ5546142.1"/>
    <property type="molecule type" value="Genomic_DNA"/>
</dbReference>
<proteinExistence type="predicted"/>
<sequence>MSDLFRRASEAFHPRQRQGSADSTEAPEAPDARRPSETELLKQKSEPSQPESHVNEAIAGTANDNVPLPKQRRHWGWPGHHQGKPTETKGQPTQQQKDNDWIIGT</sequence>
<keyword evidence="3" id="KW-1185">Reference proteome</keyword>
<evidence type="ECO:0000313" key="2">
    <source>
        <dbReference type="EMBL" id="KAJ5546142.1"/>
    </source>
</evidence>
<feature type="region of interest" description="Disordered" evidence="1">
    <location>
        <begin position="1"/>
        <end position="105"/>
    </location>
</feature>